<dbReference type="PANTHER" id="PTHR36121:SF1">
    <property type="entry name" value="PROTEIN SXY"/>
    <property type="match status" value="1"/>
</dbReference>
<keyword evidence="3" id="KW-1185">Reference proteome</keyword>
<dbReference type="Pfam" id="PF04993">
    <property type="entry name" value="TfoX_N"/>
    <property type="match status" value="1"/>
</dbReference>
<dbReference type="Gene3D" id="3.30.1460.30">
    <property type="entry name" value="YgaC/TfoX-N like chaperone"/>
    <property type="match status" value="1"/>
</dbReference>
<dbReference type="InterPro" id="IPR007076">
    <property type="entry name" value="TfoX_N"/>
</dbReference>
<dbReference type="AlphaFoldDB" id="A0A4Q9VTZ5"/>
<organism evidence="2 3">
    <name type="scientific">Siculibacillus lacustris</name>
    <dbReference type="NCBI Taxonomy" id="1549641"/>
    <lineage>
        <taxon>Bacteria</taxon>
        <taxon>Pseudomonadati</taxon>
        <taxon>Pseudomonadota</taxon>
        <taxon>Alphaproteobacteria</taxon>
        <taxon>Hyphomicrobiales</taxon>
        <taxon>Ancalomicrobiaceae</taxon>
        <taxon>Siculibacillus</taxon>
    </lineage>
</organism>
<evidence type="ECO:0000313" key="3">
    <source>
        <dbReference type="Proteomes" id="UP000292781"/>
    </source>
</evidence>
<protein>
    <submittedName>
        <fullName evidence="2">TfoX family protein</fullName>
    </submittedName>
</protein>
<dbReference type="SUPFAM" id="SSF159894">
    <property type="entry name" value="YgaC/TfoX-N like"/>
    <property type="match status" value="1"/>
</dbReference>
<evidence type="ECO:0000259" key="1">
    <source>
        <dbReference type="Pfam" id="PF04993"/>
    </source>
</evidence>
<sequence>MDDGTIELLREFCEPLGPVAFKRMFGGWGLMAEGRMFALVAGDVLHFKVDDESAGFYEARGLERFAYTTKGGRRTVMSYARAPEEVFDDPDAFAERAQAAIAAARRTALAAAEPRRRARRPAFPVE</sequence>
<dbReference type="OrthoDB" id="1524907at2"/>
<dbReference type="InterPro" id="IPR047525">
    <property type="entry name" value="TfoX-like"/>
</dbReference>
<gene>
    <name evidence="2" type="ORF">EYW49_09360</name>
</gene>
<dbReference type="RefSeq" id="WP_131308708.1">
    <property type="nucleotide sequence ID" value="NZ_SJFN01000011.1"/>
</dbReference>
<dbReference type="Proteomes" id="UP000292781">
    <property type="component" value="Unassembled WGS sequence"/>
</dbReference>
<reference evidence="2 3" key="1">
    <citation type="submission" date="2019-02" db="EMBL/GenBank/DDBJ databases">
        <title>Siculibacillus lacustris gen. nov., sp. nov., a new rosette-forming bacterium isolated from a freshwater crater lake (Lake St. Ana, Romania).</title>
        <authorList>
            <person name="Felfoldi T."/>
            <person name="Marton Z."/>
            <person name="Szabo A."/>
            <person name="Mentes A."/>
            <person name="Boka K."/>
            <person name="Marialigeti K."/>
            <person name="Mathe I."/>
            <person name="Koncz M."/>
            <person name="Schumann P."/>
            <person name="Toth E."/>
        </authorList>
    </citation>
    <scope>NUCLEOTIDE SEQUENCE [LARGE SCALE GENOMIC DNA]</scope>
    <source>
        <strain evidence="2 3">SA-279</strain>
    </source>
</reference>
<comment type="caution">
    <text evidence="2">The sequence shown here is derived from an EMBL/GenBank/DDBJ whole genome shotgun (WGS) entry which is preliminary data.</text>
</comment>
<feature type="domain" description="TfoX N-terminal" evidence="1">
    <location>
        <begin position="12"/>
        <end position="104"/>
    </location>
</feature>
<dbReference type="EMBL" id="SJFN01000011">
    <property type="protein sequence ID" value="TBW38465.1"/>
    <property type="molecule type" value="Genomic_DNA"/>
</dbReference>
<accession>A0A4Q9VTZ5</accession>
<evidence type="ECO:0000313" key="2">
    <source>
        <dbReference type="EMBL" id="TBW38465.1"/>
    </source>
</evidence>
<proteinExistence type="predicted"/>
<name>A0A4Q9VTZ5_9HYPH</name>
<dbReference type="PANTHER" id="PTHR36121">
    <property type="entry name" value="PROTEIN SXY"/>
    <property type="match status" value="1"/>
</dbReference>